<reference evidence="3" key="1">
    <citation type="submission" date="2021-03" db="EMBL/GenBank/DDBJ databases">
        <authorList>
            <person name="Tagirdzhanova G."/>
        </authorList>
    </citation>
    <scope>NUCLEOTIDE SEQUENCE</scope>
</reference>
<organism evidence="3 4">
    <name type="scientific">Alectoria fallacina</name>
    <dbReference type="NCBI Taxonomy" id="1903189"/>
    <lineage>
        <taxon>Eukaryota</taxon>
        <taxon>Fungi</taxon>
        <taxon>Dikarya</taxon>
        <taxon>Ascomycota</taxon>
        <taxon>Pezizomycotina</taxon>
        <taxon>Lecanoromycetes</taxon>
        <taxon>OSLEUM clade</taxon>
        <taxon>Lecanoromycetidae</taxon>
        <taxon>Lecanorales</taxon>
        <taxon>Lecanorineae</taxon>
        <taxon>Parmeliaceae</taxon>
        <taxon>Alectoria</taxon>
    </lineage>
</organism>
<evidence type="ECO:0000256" key="2">
    <source>
        <dbReference type="SAM" id="Phobius"/>
    </source>
</evidence>
<feature type="transmembrane region" description="Helical" evidence="2">
    <location>
        <begin position="129"/>
        <end position="150"/>
    </location>
</feature>
<dbReference type="Proteomes" id="UP000664203">
    <property type="component" value="Unassembled WGS sequence"/>
</dbReference>
<feature type="region of interest" description="Disordered" evidence="1">
    <location>
        <begin position="303"/>
        <end position="331"/>
    </location>
</feature>
<feature type="transmembrane region" description="Helical" evidence="2">
    <location>
        <begin position="42"/>
        <end position="59"/>
    </location>
</feature>
<gene>
    <name evidence="3" type="ORF">ALECFALPRED_005977</name>
</gene>
<evidence type="ECO:0000256" key="1">
    <source>
        <dbReference type="SAM" id="MobiDB-lite"/>
    </source>
</evidence>
<feature type="transmembrane region" description="Helical" evidence="2">
    <location>
        <begin position="91"/>
        <end position="109"/>
    </location>
</feature>
<feature type="region of interest" description="Disordered" evidence="1">
    <location>
        <begin position="232"/>
        <end position="263"/>
    </location>
</feature>
<keyword evidence="4" id="KW-1185">Reference proteome</keyword>
<protein>
    <submittedName>
        <fullName evidence="3">Uncharacterized protein</fullName>
    </submittedName>
</protein>
<keyword evidence="2" id="KW-1133">Transmembrane helix</keyword>
<comment type="caution">
    <text evidence="3">The sequence shown here is derived from an EMBL/GenBank/DDBJ whole genome shotgun (WGS) entry which is preliminary data.</text>
</comment>
<feature type="compositionally biased region" description="Low complexity" evidence="1">
    <location>
        <begin position="246"/>
        <end position="261"/>
    </location>
</feature>
<evidence type="ECO:0000313" key="3">
    <source>
        <dbReference type="EMBL" id="CAF9909705.1"/>
    </source>
</evidence>
<proteinExistence type="predicted"/>
<accession>A0A8H3EQ76</accession>
<keyword evidence="2" id="KW-0812">Transmembrane</keyword>
<keyword evidence="2" id="KW-0472">Membrane</keyword>
<dbReference type="AlphaFoldDB" id="A0A8H3EQ76"/>
<evidence type="ECO:0000313" key="4">
    <source>
        <dbReference type="Proteomes" id="UP000664203"/>
    </source>
</evidence>
<sequence>MSLAIDRSISLPGSQTNDTQTSPIIHCGITGNSDLYGIGIRLGYYTQALSVWFANYFVLGEAKVLRSVNLLFLVALFIALVWLSHQSEQTYAIEVFLLLRLLFATWYVGVLDRSRFSKRHGRKRIMRVVIRECALLGMLSYTVWFAWIGLDRMEKTPCETWIFFAAKLNLYGTYRSAYKVLSISALSFGTIKQCDTANQLYQHWRNTGIRSPDYFARLRQALEVQHYPNDIYGSEQHSRRGSEEVAPSSARKSGSGASSPSQPIVLIHDRMMDEDSSIESCRTTNSTSIQADILRQNVSDAATQCHLPDTPPRPPKNHSTSSRNGSLAANDPSLEELPSLESLIEAHRWLKAIIAVDVANHSAWCYQLPWLPMKVFLPSIHSPKTFYKRISALYALRPFRLSILIPLARHIKSLCKFGWYNYPIMLEVALQDPCHKGISKSTLLTTIALHKAQLPASRPTPHIIWNACASLAMCVELILSIELSIYWNHIGGMGNVGAPGQLIPAIIGIGGLVKVVWIWWSRDNAVEEVDDGVGKELRECVEVYQRLKQEREDLVKKEQIADRVAADV</sequence>
<dbReference type="EMBL" id="CAJPDR010000038">
    <property type="protein sequence ID" value="CAF9909705.1"/>
    <property type="molecule type" value="Genomic_DNA"/>
</dbReference>
<feature type="compositionally biased region" description="Polar residues" evidence="1">
    <location>
        <begin position="317"/>
        <end position="327"/>
    </location>
</feature>
<name>A0A8H3EQ76_9LECA</name>
<feature type="transmembrane region" description="Helical" evidence="2">
    <location>
        <begin position="68"/>
        <end position="85"/>
    </location>
</feature>
<dbReference type="OrthoDB" id="3945378at2759"/>